<feature type="domain" description="Myb/SANT-like" evidence="2">
    <location>
        <begin position="348"/>
        <end position="407"/>
    </location>
</feature>
<feature type="region of interest" description="Disordered" evidence="1">
    <location>
        <begin position="263"/>
        <end position="305"/>
    </location>
</feature>
<reference evidence="3" key="1">
    <citation type="submission" date="2023-07" db="EMBL/GenBank/DDBJ databases">
        <title>draft genome sequence of fig (Ficus carica).</title>
        <authorList>
            <person name="Takahashi T."/>
            <person name="Nishimura K."/>
        </authorList>
    </citation>
    <scope>NUCLEOTIDE SEQUENCE</scope>
</reference>
<dbReference type="PANTHER" id="PTHR47584:SF14">
    <property type="entry name" value="L10-INTERACTING MYB DOMAIN-CONTAINING PROTEIN-LIKE"/>
    <property type="match status" value="1"/>
</dbReference>
<comment type="caution">
    <text evidence="3">The sequence shown here is derived from an EMBL/GenBank/DDBJ whole genome shotgun (WGS) entry which is preliminary data.</text>
</comment>
<feature type="region of interest" description="Disordered" evidence="1">
    <location>
        <begin position="472"/>
        <end position="512"/>
    </location>
</feature>
<sequence>MLISTYSPTEKYCLRQYSAVFRTGRSPRTGSLADHLPCSRRNRPCARTVVCSEHRDPGSKARSGLGLSDQRSPFAANGGLAPVPAKLQGPSPYFCSTSHHQQLPPALAGDNHPSAPRSDRHCCPLAGDAHCVLLLTAQRLGPRGTHPLGCPNYTLNRYTVCLSWSTVALLAPCSPPARPRASIPLLCQRRNKSLWAGEDQQWTNLSLTSHHEPSPHSEAQSWERPFSAQPNDRARRTHWSYSRILCRRRYMRRRLRFATQTRTKGHITHFSRRRKASGRPIASCPDPPSSTVYSSSGSNSVNLEMPRRSSGETFVWNSVKESRLLEKLDDFYSSNPGRQPSMQLYDIWANEFNIEFGGVPALSTTLYQKKERMRKIYKGWKVLKVQTGLGYDPVADRVVCSDESWQSFIKDHPLCRHLRYEGLRHKELQYNVFEKTHSAGAYGYGSVTMGDGSNPSVDYDFNFANSETHPCLEEDVTPTAGGRQPDSRQRTDVAGPSRRSGSLGKRKQRDATDAMAFEAMEEVRDYFRGISQTGGGSENSVQNDVLLQCMNIVKGMGYSSRHQMMMWHYFVANPTTLGTFCQLDDVIRREIIGSVINP</sequence>
<name>A0AA88DDE6_FICCA</name>
<dbReference type="InterPro" id="IPR045026">
    <property type="entry name" value="LIMYB"/>
</dbReference>
<evidence type="ECO:0000313" key="3">
    <source>
        <dbReference type="EMBL" id="GMN34449.1"/>
    </source>
</evidence>
<evidence type="ECO:0000256" key="1">
    <source>
        <dbReference type="SAM" id="MobiDB-lite"/>
    </source>
</evidence>
<accession>A0AA88DDE6</accession>
<proteinExistence type="predicted"/>
<dbReference type="Proteomes" id="UP001187192">
    <property type="component" value="Unassembled WGS sequence"/>
</dbReference>
<dbReference type="AlphaFoldDB" id="A0AA88DDE6"/>
<feature type="compositionally biased region" description="Basic residues" evidence="1">
    <location>
        <begin position="263"/>
        <end position="277"/>
    </location>
</feature>
<dbReference type="Pfam" id="PF12776">
    <property type="entry name" value="Myb_DNA-bind_3"/>
    <property type="match status" value="1"/>
</dbReference>
<gene>
    <name evidence="3" type="ORF">TIFTF001_044902</name>
</gene>
<evidence type="ECO:0000313" key="4">
    <source>
        <dbReference type="Proteomes" id="UP001187192"/>
    </source>
</evidence>
<dbReference type="EMBL" id="BTGU01003594">
    <property type="protein sequence ID" value="GMN34449.1"/>
    <property type="molecule type" value="Genomic_DNA"/>
</dbReference>
<dbReference type="InterPro" id="IPR024752">
    <property type="entry name" value="Myb/SANT-like_dom"/>
</dbReference>
<keyword evidence="4" id="KW-1185">Reference proteome</keyword>
<evidence type="ECO:0000259" key="2">
    <source>
        <dbReference type="Pfam" id="PF12776"/>
    </source>
</evidence>
<dbReference type="PANTHER" id="PTHR47584">
    <property type="match status" value="1"/>
</dbReference>
<organism evidence="3 4">
    <name type="scientific">Ficus carica</name>
    <name type="common">Common fig</name>
    <dbReference type="NCBI Taxonomy" id="3494"/>
    <lineage>
        <taxon>Eukaryota</taxon>
        <taxon>Viridiplantae</taxon>
        <taxon>Streptophyta</taxon>
        <taxon>Embryophyta</taxon>
        <taxon>Tracheophyta</taxon>
        <taxon>Spermatophyta</taxon>
        <taxon>Magnoliopsida</taxon>
        <taxon>eudicotyledons</taxon>
        <taxon>Gunneridae</taxon>
        <taxon>Pentapetalae</taxon>
        <taxon>rosids</taxon>
        <taxon>fabids</taxon>
        <taxon>Rosales</taxon>
        <taxon>Moraceae</taxon>
        <taxon>Ficeae</taxon>
        <taxon>Ficus</taxon>
    </lineage>
</organism>
<protein>
    <recommendedName>
        <fullName evidence="2">Myb/SANT-like domain-containing protein</fullName>
    </recommendedName>
</protein>
<feature type="compositionally biased region" description="Low complexity" evidence="1">
    <location>
        <begin position="289"/>
        <end position="300"/>
    </location>
</feature>
<feature type="region of interest" description="Disordered" evidence="1">
    <location>
        <begin position="207"/>
        <end position="229"/>
    </location>
</feature>